<proteinExistence type="predicted"/>
<sequence>MFDALAKPFLANALHLAMFAIPICAAGYFGYDSGQTQAARVYEVRLAKQEASHAETMRQIVEQRLQEQTRSQQEQTRLTDLVHQVGWQLLQTQGQLARSQVQLKERIADATLNDGQAWTGLGPDSLRLYRAALGYPERDPGLPAADAGDAGEASQASAAKRGIPPADLLNHAADYGRWCQELETRLDSYIRLYQEASHG</sequence>
<evidence type="ECO:0000313" key="3">
    <source>
        <dbReference type="EMBL" id="SUX34814.1"/>
    </source>
</evidence>
<feature type="region of interest" description="Disordered" evidence="1">
    <location>
        <begin position="140"/>
        <end position="159"/>
    </location>
</feature>
<gene>
    <name evidence="3" type="ORF">NCTC8684_03674</name>
</gene>
<reference evidence="3 4" key="1">
    <citation type="submission" date="2018-06" db="EMBL/GenBank/DDBJ databases">
        <authorList>
            <consortium name="Pathogen Informatics"/>
            <person name="Doyle S."/>
        </authorList>
    </citation>
    <scope>NUCLEOTIDE SEQUENCE [LARGE SCALE GENOMIC DNA]</scope>
    <source>
        <strain evidence="3 4">NCTC8684</strain>
    </source>
</reference>
<organism evidence="3 4">
    <name type="scientific">Chromobacterium violaceum</name>
    <dbReference type="NCBI Taxonomy" id="536"/>
    <lineage>
        <taxon>Bacteria</taxon>
        <taxon>Pseudomonadati</taxon>
        <taxon>Pseudomonadota</taxon>
        <taxon>Betaproteobacteria</taxon>
        <taxon>Neisseriales</taxon>
        <taxon>Chromobacteriaceae</taxon>
        <taxon>Chromobacterium</taxon>
    </lineage>
</organism>
<dbReference type="Proteomes" id="UP000254029">
    <property type="component" value="Unassembled WGS sequence"/>
</dbReference>
<keyword evidence="2" id="KW-0812">Transmembrane</keyword>
<dbReference type="RefSeq" id="WP_076227164.1">
    <property type="nucleotide sequence ID" value="NZ_JBHMEH010000111.1"/>
</dbReference>
<evidence type="ECO:0000256" key="2">
    <source>
        <dbReference type="SAM" id="Phobius"/>
    </source>
</evidence>
<keyword evidence="2" id="KW-1133">Transmembrane helix</keyword>
<evidence type="ECO:0000313" key="4">
    <source>
        <dbReference type="Proteomes" id="UP000254029"/>
    </source>
</evidence>
<name>A0AAX2MDF7_CHRVL</name>
<protein>
    <submittedName>
        <fullName evidence="3">Uncharacterized protein</fullName>
    </submittedName>
</protein>
<comment type="caution">
    <text evidence="3">The sequence shown here is derived from an EMBL/GenBank/DDBJ whole genome shotgun (WGS) entry which is preliminary data.</text>
</comment>
<dbReference type="EMBL" id="UIGR01000001">
    <property type="protein sequence ID" value="SUX34814.1"/>
    <property type="molecule type" value="Genomic_DNA"/>
</dbReference>
<accession>A0AAX2MDF7</accession>
<evidence type="ECO:0000256" key="1">
    <source>
        <dbReference type="SAM" id="MobiDB-lite"/>
    </source>
</evidence>
<feature type="compositionally biased region" description="Low complexity" evidence="1">
    <location>
        <begin position="144"/>
        <end position="159"/>
    </location>
</feature>
<feature type="transmembrane region" description="Helical" evidence="2">
    <location>
        <begin position="12"/>
        <end position="31"/>
    </location>
</feature>
<keyword evidence="2" id="KW-0472">Membrane</keyword>
<dbReference type="AlphaFoldDB" id="A0AAX2MDF7"/>